<keyword evidence="11" id="KW-1185">Reference proteome</keyword>
<evidence type="ECO:0000259" key="9">
    <source>
        <dbReference type="PROSITE" id="PS50089"/>
    </source>
</evidence>
<sequence length="93" mass="10449">MSGLMNSPINEEINLFSDEDLNLISSFTTRSSDLNLPCPICREIFALEEVLRALPRCGHIFHAACIDPWLMRNNPTCPVCRNNIRQSLTSLAS</sequence>
<organism evidence="10 11">
    <name type="scientific">Blepharisma stoltei</name>
    <dbReference type="NCBI Taxonomy" id="1481888"/>
    <lineage>
        <taxon>Eukaryota</taxon>
        <taxon>Sar</taxon>
        <taxon>Alveolata</taxon>
        <taxon>Ciliophora</taxon>
        <taxon>Postciliodesmatophora</taxon>
        <taxon>Heterotrichea</taxon>
        <taxon>Heterotrichida</taxon>
        <taxon>Blepharismidae</taxon>
        <taxon>Blepharisma</taxon>
    </lineage>
</organism>
<keyword evidence="5" id="KW-0862">Zinc</keyword>
<dbReference type="InterPro" id="IPR013083">
    <property type="entry name" value="Znf_RING/FYVE/PHD"/>
</dbReference>
<evidence type="ECO:0000256" key="8">
    <source>
        <dbReference type="PROSITE-ProRule" id="PRU00175"/>
    </source>
</evidence>
<accession>A0AAU9IVB2</accession>
<evidence type="ECO:0000256" key="7">
    <source>
        <dbReference type="ARBA" id="ARBA00023136"/>
    </source>
</evidence>
<dbReference type="GO" id="GO:0016020">
    <property type="term" value="C:membrane"/>
    <property type="evidence" value="ECO:0007669"/>
    <property type="project" value="UniProtKB-SubCell"/>
</dbReference>
<dbReference type="SMART" id="SM00184">
    <property type="entry name" value="RING"/>
    <property type="match status" value="1"/>
</dbReference>
<evidence type="ECO:0000256" key="2">
    <source>
        <dbReference type="ARBA" id="ARBA00022692"/>
    </source>
</evidence>
<comment type="caution">
    <text evidence="10">The sequence shown here is derived from an EMBL/GenBank/DDBJ whole genome shotgun (WGS) entry which is preliminary data.</text>
</comment>
<evidence type="ECO:0000313" key="10">
    <source>
        <dbReference type="EMBL" id="CAG9317633.1"/>
    </source>
</evidence>
<dbReference type="Pfam" id="PF13639">
    <property type="entry name" value="zf-RING_2"/>
    <property type="match status" value="1"/>
</dbReference>
<feature type="domain" description="RING-type" evidence="9">
    <location>
        <begin position="38"/>
        <end position="81"/>
    </location>
</feature>
<dbReference type="PANTHER" id="PTHR46539">
    <property type="entry name" value="E3 UBIQUITIN-PROTEIN LIGASE ATL42"/>
    <property type="match status" value="1"/>
</dbReference>
<evidence type="ECO:0000256" key="3">
    <source>
        <dbReference type="ARBA" id="ARBA00022723"/>
    </source>
</evidence>
<evidence type="ECO:0000256" key="1">
    <source>
        <dbReference type="ARBA" id="ARBA00004370"/>
    </source>
</evidence>
<dbReference type="Gene3D" id="3.30.40.10">
    <property type="entry name" value="Zinc/RING finger domain, C3HC4 (zinc finger)"/>
    <property type="match status" value="1"/>
</dbReference>
<dbReference type="SUPFAM" id="SSF57850">
    <property type="entry name" value="RING/U-box"/>
    <property type="match status" value="1"/>
</dbReference>
<keyword evidence="6" id="KW-1133">Transmembrane helix</keyword>
<keyword evidence="4 8" id="KW-0863">Zinc-finger</keyword>
<evidence type="ECO:0000256" key="4">
    <source>
        <dbReference type="ARBA" id="ARBA00022771"/>
    </source>
</evidence>
<evidence type="ECO:0000313" key="11">
    <source>
        <dbReference type="Proteomes" id="UP001162131"/>
    </source>
</evidence>
<dbReference type="PROSITE" id="PS50089">
    <property type="entry name" value="ZF_RING_2"/>
    <property type="match status" value="1"/>
</dbReference>
<reference evidence="10" key="1">
    <citation type="submission" date="2021-09" db="EMBL/GenBank/DDBJ databases">
        <authorList>
            <consortium name="AG Swart"/>
            <person name="Singh M."/>
            <person name="Singh A."/>
            <person name="Seah K."/>
            <person name="Emmerich C."/>
        </authorList>
    </citation>
    <scope>NUCLEOTIDE SEQUENCE</scope>
    <source>
        <strain evidence="10">ATCC30299</strain>
    </source>
</reference>
<dbReference type="CDD" id="cd16454">
    <property type="entry name" value="RING-H2_PA-TM-RING"/>
    <property type="match status" value="1"/>
</dbReference>
<name>A0AAU9IVB2_9CILI</name>
<gene>
    <name evidence="10" type="ORF">BSTOLATCC_MIC18876</name>
</gene>
<evidence type="ECO:0000256" key="6">
    <source>
        <dbReference type="ARBA" id="ARBA00022989"/>
    </source>
</evidence>
<comment type="subcellular location">
    <subcellularLocation>
        <location evidence="1">Membrane</location>
    </subcellularLocation>
</comment>
<dbReference type="EMBL" id="CAJZBQ010000018">
    <property type="protein sequence ID" value="CAG9317633.1"/>
    <property type="molecule type" value="Genomic_DNA"/>
</dbReference>
<dbReference type="GO" id="GO:0008270">
    <property type="term" value="F:zinc ion binding"/>
    <property type="evidence" value="ECO:0007669"/>
    <property type="project" value="UniProtKB-KW"/>
</dbReference>
<dbReference type="AlphaFoldDB" id="A0AAU9IVB2"/>
<dbReference type="PANTHER" id="PTHR46539:SF1">
    <property type="entry name" value="E3 UBIQUITIN-PROTEIN LIGASE ATL42"/>
    <property type="match status" value="1"/>
</dbReference>
<protein>
    <recommendedName>
        <fullName evidence="9">RING-type domain-containing protein</fullName>
    </recommendedName>
</protein>
<keyword evidence="3" id="KW-0479">Metal-binding</keyword>
<keyword evidence="2" id="KW-0812">Transmembrane</keyword>
<keyword evidence="7" id="KW-0472">Membrane</keyword>
<evidence type="ECO:0000256" key="5">
    <source>
        <dbReference type="ARBA" id="ARBA00022833"/>
    </source>
</evidence>
<dbReference type="Proteomes" id="UP001162131">
    <property type="component" value="Unassembled WGS sequence"/>
</dbReference>
<dbReference type="InterPro" id="IPR001841">
    <property type="entry name" value="Znf_RING"/>
</dbReference>
<proteinExistence type="predicted"/>